<dbReference type="HAMAP" id="MF_02216">
    <property type="entry name" value="UbiK"/>
    <property type="match status" value="1"/>
</dbReference>
<evidence type="ECO:0000256" key="1">
    <source>
        <dbReference type="HAMAP-Rule" id="MF_02216"/>
    </source>
</evidence>
<evidence type="ECO:0000313" key="3">
    <source>
        <dbReference type="Proteomes" id="UP000009080"/>
    </source>
</evidence>
<dbReference type="GO" id="GO:0005829">
    <property type="term" value="C:cytosol"/>
    <property type="evidence" value="ECO:0007669"/>
    <property type="project" value="TreeGrafter"/>
</dbReference>
<protein>
    <recommendedName>
        <fullName evidence="1">Ubiquinone biosynthesis accessory factor UbiK</fullName>
    </recommendedName>
</protein>
<dbReference type="Pfam" id="PF04380">
    <property type="entry name" value="BMFP"/>
    <property type="match status" value="1"/>
</dbReference>
<dbReference type="RefSeq" id="WP_015817286.1">
    <property type="nucleotide sequence ID" value="NC_012997.1"/>
</dbReference>
<organism evidence="2 3">
    <name type="scientific">Teredinibacter turnerae (strain ATCC 39867 / T7901)</name>
    <dbReference type="NCBI Taxonomy" id="377629"/>
    <lineage>
        <taxon>Bacteria</taxon>
        <taxon>Pseudomonadati</taxon>
        <taxon>Pseudomonadota</taxon>
        <taxon>Gammaproteobacteria</taxon>
        <taxon>Cellvibrionales</taxon>
        <taxon>Cellvibrionaceae</taxon>
        <taxon>Teredinibacter</taxon>
    </lineage>
</organism>
<dbReference type="EMBL" id="CP001614">
    <property type="protein sequence ID" value="ACR11174.1"/>
    <property type="molecule type" value="Genomic_DNA"/>
</dbReference>
<keyword evidence="3" id="KW-1185">Reference proteome</keyword>
<dbReference type="UniPathway" id="UPA00232"/>
<dbReference type="KEGG" id="ttu:TERTU_4251"/>
<dbReference type="Proteomes" id="UP000009080">
    <property type="component" value="Chromosome"/>
</dbReference>
<evidence type="ECO:0000313" key="2">
    <source>
        <dbReference type="EMBL" id="ACR11174.1"/>
    </source>
</evidence>
<dbReference type="AlphaFoldDB" id="C5BI75"/>
<dbReference type="PANTHER" id="PTHR38040">
    <property type="entry name" value="UBIQUINONE BIOSYNTHESIS ACCESSORY FACTOR UBIK"/>
    <property type="match status" value="1"/>
</dbReference>
<dbReference type="InterPro" id="IPR007475">
    <property type="entry name" value="UbiK"/>
</dbReference>
<reference evidence="2 3" key="1">
    <citation type="journal article" date="2009" name="PLoS ONE">
        <title>The complete genome of Teredinibacter turnerae T7901: an intracellular endosymbiont of marine wood-boring bivalves (shipworms).</title>
        <authorList>
            <person name="Yang J.C."/>
            <person name="Madupu R."/>
            <person name="Durkin A.S."/>
            <person name="Ekborg N.A."/>
            <person name="Pedamallu C.S."/>
            <person name="Hostetler J.B."/>
            <person name="Radune D."/>
            <person name="Toms B.S."/>
            <person name="Henrissat B."/>
            <person name="Coutinho P.M."/>
            <person name="Schwarz S."/>
            <person name="Field L."/>
            <person name="Trindade-Silva A.E."/>
            <person name="Soares C.A.G."/>
            <person name="Elshahawi S."/>
            <person name="Hanora A."/>
            <person name="Schmidt E.W."/>
            <person name="Haygood M.G."/>
            <person name="Posfai J."/>
            <person name="Benner J."/>
            <person name="Madinger C."/>
            <person name="Nove J."/>
            <person name="Anton B."/>
            <person name="Chaudhary K."/>
            <person name="Foster J."/>
            <person name="Holman A."/>
            <person name="Kumar S."/>
            <person name="Lessard P.A."/>
            <person name="Luyten Y.A."/>
            <person name="Slatko B."/>
            <person name="Wood N."/>
            <person name="Wu B."/>
            <person name="Teplitski M."/>
            <person name="Mougous J.D."/>
            <person name="Ward N."/>
            <person name="Eisen J.A."/>
            <person name="Badger J.H."/>
            <person name="Distel D.L."/>
        </authorList>
    </citation>
    <scope>NUCLEOTIDE SEQUENCE [LARGE SCALE GENOMIC DNA]</scope>
    <source>
        <strain evidence="3">ATCC 39867 / T7901</strain>
    </source>
</reference>
<keyword evidence="1" id="KW-0831">Ubiquinone biosynthesis</keyword>
<dbReference type="PANTHER" id="PTHR38040:SF1">
    <property type="entry name" value="UBIQUINONE BIOSYNTHESIS ACCESSORY FACTOR UBIK"/>
    <property type="match status" value="1"/>
</dbReference>
<dbReference type="eggNOG" id="COG2960">
    <property type="taxonomic scope" value="Bacteria"/>
</dbReference>
<comment type="function">
    <text evidence="1">Required for efficient ubiquinone (coenzyme Q) biosynthesis. UbiK is probably an accessory factor of Ubi enzymes and facilitates ubiquinone biosynthesis by acting as an assembly factor, a targeting factor, or both.</text>
</comment>
<comment type="subcellular location">
    <subcellularLocation>
        <location evidence="1">Cytoplasm</location>
    </subcellularLocation>
</comment>
<gene>
    <name evidence="1" type="primary">ubiK</name>
    <name evidence="2" type="ordered locus">TERTU_4251</name>
</gene>
<dbReference type="GO" id="GO:0006744">
    <property type="term" value="P:ubiquinone biosynthetic process"/>
    <property type="evidence" value="ECO:0007669"/>
    <property type="project" value="UniProtKB-UniRule"/>
</dbReference>
<accession>C5BI75</accession>
<comment type="similarity">
    <text evidence="1">Belongs to the UbiK family.</text>
</comment>
<comment type="pathway">
    <text evidence="1">Cofactor biosynthesis; ubiquinone biosynthesis.</text>
</comment>
<sequence length="85" mass="9517">MFDQIAKQLFNDISDKVSAISSSDSNASSQVRAALESGLRKLNLVTREEFDAQQAVLLRTREKLELLEKKIAELETAQQAPQQPE</sequence>
<name>C5BI75_TERTT</name>
<proteinExistence type="inferred from homology"/>
<keyword evidence="1" id="KW-0963">Cytoplasm</keyword>
<dbReference type="HOGENOM" id="CLU_154412_0_1_6"/>
<dbReference type="STRING" id="377629.TERTU_4251"/>